<evidence type="ECO:0000256" key="5">
    <source>
        <dbReference type="ARBA" id="ARBA00023136"/>
    </source>
</evidence>
<dbReference type="InterPro" id="IPR001123">
    <property type="entry name" value="LeuE-type"/>
</dbReference>
<keyword evidence="2" id="KW-1003">Cell membrane</keyword>
<feature type="transmembrane region" description="Helical" evidence="6">
    <location>
        <begin position="71"/>
        <end position="94"/>
    </location>
</feature>
<evidence type="ECO:0000313" key="7">
    <source>
        <dbReference type="EMBL" id="MFD1294152.1"/>
    </source>
</evidence>
<evidence type="ECO:0000256" key="4">
    <source>
        <dbReference type="ARBA" id="ARBA00022989"/>
    </source>
</evidence>
<reference evidence="8" key="1">
    <citation type="journal article" date="2019" name="Int. J. Syst. Evol. Microbiol.">
        <title>The Global Catalogue of Microorganisms (GCM) 10K type strain sequencing project: providing services to taxonomists for standard genome sequencing and annotation.</title>
        <authorList>
            <consortium name="The Broad Institute Genomics Platform"/>
            <consortium name="The Broad Institute Genome Sequencing Center for Infectious Disease"/>
            <person name="Wu L."/>
            <person name="Ma J."/>
        </authorList>
    </citation>
    <scope>NUCLEOTIDE SEQUENCE [LARGE SCALE GENOMIC DNA]</scope>
    <source>
        <strain evidence="8">CCUG 62221</strain>
    </source>
</reference>
<keyword evidence="8" id="KW-1185">Reference proteome</keyword>
<evidence type="ECO:0000256" key="6">
    <source>
        <dbReference type="SAM" id="Phobius"/>
    </source>
</evidence>
<feature type="transmembrane region" description="Helical" evidence="6">
    <location>
        <begin position="41"/>
        <end position="65"/>
    </location>
</feature>
<evidence type="ECO:0000256" key="1">
    <source>
        <dbReference type="ARBA" id="ARBA00004651"/>
    </source>
</evidence>
<sequence length="205" mass="23043">MNYEILISFIGASMLLTIMPGPDIIYVLVQSITNGKKYGVVTALGLVSGILVHTTLVAFGVSALLKQSELVFFIIKLFGACYLVYLAYLSYISSEEVLLNTRVEKKGMFKLFQQGFLMNVLNPKVSIFFLAFFPGFLFSNTLNTVFQFYALGILFMLQAFLIFSVVSILSGSFAQYLQQHNSFSKLIKWFKIVVFVGIAFFILFS</sequence>
<keyword evidence="4 6" id="KW-1133">Transmembrane helix</keyword>
<keyword evidence="3 6" id="KW-0812">Transmembrane</keyword>
<comment type="subcellular location">
    <subcellularLocation>
        <location evidence="1">Cell membrane</location>
        <topology evidence="1">Multi-pass membrane protein</topology>
    </subcellularLocation>
</comment>
<feature type="transmembrane region" description="Helical" evidence="6">
    <location>
        <begin position="148"/>
        <end position="174"/>
    </location>
</feature>
<dbReference type="PANTHER" id="PTHR30086">
    <property type="entry name" value="ARGININE EXPORTER PROTEIN ARGO"/>
    <property type="match status" value="1"/>
</dbReference>
<feature type="transmembrane region" description="Helical" evidence="6">
    <location>
        <begin position="6"/>
        <end position="29"/>
    </location>
</feature>
<evidence type="ECO:0000256" key="3">
    <source>
        <dbReference type="ARBA" id="ARBA00022692"/>
    </source>
</evidence>
<name>A0ABW3WQI0_9FLAO</name>
<organism evidence="7 8">
    <name type="scientific">Lutibacter holmesii</name>
    <dbReference type="NCBI Taxonomy" id="1137985"/>
    <lineage>
        <taxon>Bacteria</taxon>
        <taxon>Pseudomonadati</taxon>
        <taxon>Bacteroidota</taxon>
        <taxon>Flavobacteriia</taxon>
        <taxon>Flavobacteriales</taxon>
        <taxon>Flavobacteriaceae</taxon>
        <taxon>Lutibacter</taxon>
    </lineage>
</organism>
<gene>
    <name evidence="7" type="ORF">ACFQ5N_09925</name>
</gene>
<accession>A0ABW3WQI0</accession>
<dbReference type="EMBL" id="JBHTMV010000004">
    <property type="protein sequence ID" value="MFD1294152.1"/>
    <property type="molecule type" value="Genomic_DNA"/>
</dbReference>
<feature type="transmembrane region" description="Helical" evidence="6">
    <location>
        <begin position="186"/>
        <end position="204"/>
    </location>
</feature>
<comment type="caution">
    <text evidence="7">The sequence shown here is derived from an EMBL/GenBank/DDBJ whole genome shotgun (WGS) entry which is preliminary data.</text>
</comment>
<protein>
    <submittedName>
        <fullName evidence="7">LysE family translocator</fullName>
    </submittedName>
</protein>
<evidence type="ECO:0000313" key="8">
    <source>
        <dbReference type="Proteomes" id="UP001597241"/>
    </source>
</evidence>
<dbReference type="Pfam" id="PF01810">
    <property type="entry name" value="LysE"/>
    <property type="match status" value="1"/>
</dbReference>
<keyword evidence="5 6" id="KW-0472">Membrane</keyword>
<dbReference type="Proteomes" id="UP001597241">
    <property type="component" value="Unassembled WGS sequence"/>
</dbReference>
<dbReference type="RefSeq" id="WP_386809344.1">
    <property type="nucleotide sequence ID" value="NZ_JBHTMV010000004.1"/>
</dbReference>
<dbReference type="PIRSF" id="PIRSF006324">
    <property type="entry name" value="LeuE"/>
    <property type="match status" value="1"/>
</dbReference>
<dbReference type="PANTHER" id="PTHR30086:SF20">
    <property type="entry name" value="ARGININE EXPORTER PROTEIN ARGO-RELATED"/>
    <property type="match status" value="1"/>
</dbReference>
<evidence type="ECO:0000256" key="2">
    <source>
        <dbReference type="ARBA" id="ARBA00022475"/>
    </source>
</evidence>
<proteinExistence type="predicted"/>
<feature type="transmembrane region" description="Helical" evidence="6">
    <location>
        <begin position="115"/>
        <end position="136"/>
    </location>
</feature>